<dbReference type="HOGENOM" id="CLU_098355_0_0_1"/>
<dbReference type="eggNOG" id="ENOG502RZ9P">
    <property type="taxonomic scope" value="Eukaryota"/>
</dbReference>
<dbReference type="EMBL" id="GL996502">
    <property type="protein sequence ID" value="EGW31894.1"/>
    <property type="molecule type" value="Genomic_DNA"/>
</dbReference>
<reference evidence="3 4" key="1">
    <citation type="journal article" date="2011" name="Proc. Natl. Acad. Sci. U.S.A.">
        <title>Comparative genomics of xylose-fermenting fungi for enhanced biofuel production.</title>
        <authorList>
            <person name="Wohlbach D.J."/>
            <person name="Kuo A."/>
            <person name="Sato T.K."/>
            <person name="Potts K.M."/>
            <person name="Salamov A.A."/>
            <person name="LaButti K.M."/>
            <person name="Sun H."/>
            <person name="Clum A."/>
            <person name="Pangilinan J.L."/>
            <person name="Lindquist E.A."/>
            <person name="Lucas S."/>
            <person name="Lapidus A."/>
            <person name="Jin M."/>
            <person name="Gunawan C."/>
            <person name="Balan V."/>
            <person name="Dale B.E."/>
            <person name="Jeffries T.W."/>
            <person name="Zinkel R."/>
            <person name="Barry K.W."/>
            <person name="Grigoriev I.V."/>
            <person name="Gasch A.P."/>
        </authorList>
    </citation>
    <scope>NUCLEOTIDE SEQUENCE [LARGE SCALE GENOMIC DNA]</scope>
    <source>
        <strain evidence="4">NRRL Y-27907 / 11-Y1</strain>
    </source>
</reference>
<gene>
    <name evidence="3" type="ORF">SPAPADRAFT_60987</name>
</gene>
<dbReference type="GeneID" id="18873670"/>
<feature type="signal peptide" evidence="2">
    <location>
        <begin position="1"/>
        <end position="18"/>
    </location>
</feature>
<feature type="region of interest" description="Disordered" evidence="1">
    <location>
        <begin position="42"/>
        <end position="78"/>
    </location>
</feature>
<keyword evidence="4" id="KW-1185">Reference proteome</keyword>
<evidence type="ECO:0000313" key="4">
    <source>
        <dbReference type="Proteomes" id="UP000000709"/>
    </source>
</evidence>
<dbReference type="OMA" id="WGRFDHT"/>
<dbReference type="Proteomes" id="UP000000709">
    <property type="component" value="Unassembled WGS sequence"/>
</dbReference>
<dbReference type="InParanoid" id="G3AN51"/>
<protein>
    <submittedName>
        <fullName evidence="3">Uncharacterized protein</fullName>
    </submittedName>
</protein>
<accession>G3AN51</accession>
<evidence type="ECO:0000256" key="1">
    <source>
        <dbReference type="SAM" id="MobiDB-lite"/>
    </source>
</evidence>
<dbReference type="OrthoDB" id="4094978at2759"/>
<proteinExistence type="predicted"/>
<dbReference type="AlphaFoldDB" id="G3AN51"/>
<keyword evidence="2" id="KW-0732">Signal</keyword>
<dbReference type="RefSeq" id="XP_007375170.1">
    <property type="nucleotide sequence ID" value="XM_007375108.1"/>
</dbReference>
<evidence type="ECO:0000256" key="2">
    <source>
        <dbReference type="SAM" id="SignalP"/>
    </source>
</evidence>
<organism evidence="4">
    <name type="scientific">Spathaspora passalidarum (strain NRRL Y-27907 / 11-Y1)</name>
    <dbReference type="NCBI Taxonomy" id="619300"/>
    <lineage>
        <taxon>Eukaryota</taxon>
        <taxon>Fungi</taxon>
        <taxon>Dikarya</taxon>
        <taxon>Ascomycota</taxon>
        <taxon>Saccharomycotina</taxon>
        <taxon>Pichiomycetes</taxon>
        <taxon>Debaryomycetaceae</taxon>
        <taxon>Spathaspora</taxon>
    </lineage>
</organism>
<sequence>MKLSNVVIGLSAAAVASAADEQTREVVTVTVTGTTQTHVWGRFDHTSRPQPSPETGTHRWGRFDHTSRPQPAAETGTHRWGRFDHTSRTQPAAETGTHRWGRFDHTKGPTTTTVFVQPTDHNDDALFVQERDVANVTNGTNHTTSQAGSAASVGINFGIAGALAVGVALIV</sequence>
<name>G3AN51_SPAPN</name>
<evidence type="ECO:0000313" key="3">
    <source>
        <dbReference type="EMBL" id="EGW31894.1"/>
    </source>
</evidence>
<feature type="chain" id="PRO_5003442520" evidence="2">
    <location>
        <begin position="19"/>
        <end position="171"/>
    </location>
</feature>
<dbReference type="KEGG" id="spaa:SPAPADRAFT_60987"/>